<reference evidence="1" key="1">
    <citation type="journal article" date="2021" name="New Phytol.">
        <title>Evolutionary innovations through gain and loss of genes in the ectomycorrhizal Boletales.</title>
        <authorList>
            <person name="Wu G."/>
            <person name="Miyauchi S."/>
            <person name="Morin E."/>
            <person name="Kuo A."/>
            <person name="Drula E."/>
            <person name="Varga T."/>
            <person name="Kohler A."/>
            <person name="Feng B."/>
            <person name="Cao Y."/>
            <person name="Lipzen A."/>
            <person name="Daum C."/>
            <person name="Hundley H."/>
            <person name="Pangilinan J."/>
            <person name="Johnson J."/>
            <person name="Barry K."/>
            <person name="LaButti K."/>
            <person name="Ng V."/>
            <person name="Ahrendt S."/>
            <person name="Min B."/>
            <person name="Choi I.G."/>
            <person name="Park H."/>
            <person name="Plett J.M."/>
            <person name="Magnuson J."/>
            <person name="Spatafora J.W."/>
            <person name="Nagy L.G."/>
            <person name="Henrissat B."/>
            <person name="Grigoriev I.V."/>
            <person name="Yang Z.L."/>
            <person name="Xu J."/>
            <person name="Martin F.M."/>
        </authorList>
    </citation>
    <scope>NUCLEOTIDE SEQUENCE</scope>
    <source>
        <strain evidence="1">KUC20120723A-06</strain>
    </source>
</reference>
<accession>A0ACB8B7G1</accession>
<dbReference type="EMBL" id="MU266524">
    <property type="protein sequence ID" value="KAH7921485.1"/>
    <property type="molecule type" value="Genomic_DNA"/>
</dbReference>
<dbReference type="Proteomes" id="UP000790709">
    <property type="component" value="Unassembled WGS sequence"/>
</dbReference>
<protein>
    <submittedName>
        <fullName evidence="1">Uncharacterized protein</fullName>
    </submittedName>
</protein>
<keyword evidence="2" id="KW-1185">Reference proteome</keyword>
<comment type="caution">
    <text evidence="1">The sequence shown here is derived from an EMBL/GenBank/DDBJ whole genome shotgun (WGS) entry which is preliminary data.</text>
</comment>
<gene>
    <name evidence="1" type="ORF">BV22DRAFT_1122121</name>
</gene>
<evidence type="ECO:0000313" key="1">
    <source>
        <dbReference type="EMBL" id="KAH7921485.1"/>
    </source>
</evidence>
<sequence>MVDSQSSSMDGVLKINHGSDVYVVRACYNDDGADLLALGGEHSVDVFQITSSSSKRIASFHVGTRITALAWSPRSVSSSASDEWVIELAAAGVDFSLHLMTLSSTSIESIFPFGGGLSGHHGKVNDMCFCGGREQDNSRYVATVSDDKMLMVWDLQPTLDIASGVTSPAASLGTNRTSTSPPRLQPTAYVISFPHPLTTVSSHPSSAKEFLVSDCRGSIFLADWRSDPGQGEQGSWRHSSLVELVEPHALSNSIAGVSTQWTGFAAWRRDAVDIVGATYGSWFSIWDLSKIQGGKPMESGISFPEGGFLFRWCPTSTDYFAIAAHSPTKGAVIHLHNVNYVHTQPNVIHVAPRPQRIRDFDFMANRGVPMLAVAFGRQVVVFPIGVE</sequence>
<organism evidence="1 2">
    <name type="scientific">Leucogyrophana mollusca</name>
    <dbReference type="NCBI Taxonomy" id="85980"/>
    <lineage>
        <taxon>Eukaryota</taxon>
        <taxon>Fungi</taxon>
        <taxon>Dikarya</taxon>
        <taxon>Basidiomycota</taxon>
        <taxon>Agaricomycotina</taxon>
        <taxon>Agaricomycetes</taxon>
        <taxon>Agaricomycetidae</taxon>
        <taxon>Boletales</taxon>
        <taxon>Boletales incertae sedis</taxon>
        <taxon>Leucogyrophana</taxon>
    </lineage>
</organism>
<evidence type="ECO:0000313" key="2">
    <source>
        <dbReference type="Proteomes" id="UP000790709"/>
    </source>
</evidence>
<proteinExistence type="predicted"/>
<name>A0ACB8B7G1_9AGAM</name>